<keyword evidence="5" id="KW-1185">Reference proteome</keyword>
<feature type="transmembrane region" description="Helical" evidence="2">
    <location>
        <begin position="6"/>
        <end position="28"/>
    </location>
</feature>
<dbReference type="EMBL" id="CP049945">
    <property type="protein sequence ID" value="QRF03218.1"/>
    <property type="molecule type" value="Genomic_DNA"/>
</dbReference>
<dbReference type="Gene3D" id="3.40.190.10">
    <property type="entry name" value="Periplasmic binding protein-like II"/>
    <property type="match status" value="3"/>
</dbReference>
<dbReference type="Proteomes" id="UP000596311">
    <property type="component" value="Chromosome"/>
</dbReference>
<protein>
    <submittedName>
        <fullName evidence="4">Phosphate ABC transporter substrate-binding protein</fullName>
    </submittedName>
</protein>
<evidence type="ECO:0000259" key="3">
    <source>
        <dbReference type="Pfam" id="PF12849"/>
    </source>
</evidence>
<evidence type="ECO:0000256" key="2">
    <source>
        <dbReference type="SAM" id="Phobius"/>
    </source>
</evidence>
<feature type="domain" description="PBP" evidence="3">
    <location>
        <begin position="229"/>
        <end position="276"/>
    </location>
</feature>
<keyword evidence="2" id="KW-0472">Membrane</keyword>
<dbReference type="InterPro" id="IPR050811">
    <property type="entry name" value="Phosphate_ABC_transporter"/>
</dbReference>
<reference evidence="4 5" key="1">
    <citation type="submission" date="2020-03" db="EMBL/GenBank/DDBJ databases">
        <title>Genome mining and metabolic profiling illuminate the polycyclic tetramate macrolactams from Streptomyces koyangensis SCSIO 5802.</title>
        <authorList>
            <person name="Ding W."/>
        </authorList>
    </citation>
    <scope>NUCLEOTIDE SEQUENCE [LARGE SCALE GENOMIC DNA]</scope>
    <source>
        <strain evidence="4 5">SCSIO 5802</strain>
    </source>
</reference>
<keyword evidence="2" id="KW-1133">Transmembrane helix</keyword>
<keyword evidence="2" id="KW-0812">Transmembrane</keyword>
<dbReference type="PANTHER" id="PTHR30570:SF1">
    <property type="entry name" value="PHOSPHATE-BINDING PROTEIN PSTS"/>
    <property type="match status" value="1"/>
</dbReference>
<name>A0ABX7EEZ7_9ACTN</name>
<gene>
    <name evidence="4" type="ORF">G9U55_14080</name>
</gene>
<evidence type="ECO:0000256" key="1">
    <source>
        <dbReference type="ARBA" id="ARBA00022729"/>
    </source>
</evidence>
<organism evidence="4 5">
    <name type="scientific">Streptomyces koyangensis</name>
    <dbReference type="NCBI Taxonomy" id="188770"/>
    <lineage>
        <taxon>Bacteria</taxon>
        <taxon>Bacillati</taxon>
        <taxon>Actinomycetota</taxon>
        <taxon>Actinomycetes</taxon>
        <taxon>Kitasatosporales</taxon>
        <taxon>Streptomycetaceae</taxon>
        <taxon>Streptomyces</taxon>
        <taxon>Streptomyces aurantiacus group</taxon>
    </lineage>
</organism>
<keyword evidence="1" id="KW-0732">Signal</keyword>
<dbReference type="Pfam" id="PF12849">
    <property type="entry name" value="PBP_like_2"/>
    <property type="match status" value="1"/>
</dbReference>
<dbReference type="InterPro" id="IPR024370">
    <property type="entry name" value="PBP_domain"/>
</dbReference>
<dbReference type="PANTHER" id="PTHR30570">
    <property type="entry name" value="PERIPLASMIC PHOSPHATE BINDING COMPONENT OF PHOSPHATE ABC TRANSPORTER"/>
    <property type="match status" value="1"/>
</dbReference>
<proteinExistence type="predicted"/>
<accession>A0ABX7EEZ7</accession>
<dbReference type="SUPFAM" id="SSF53850">
    <property type="entry name" value="Periplasmic binding protein-like II"/>
    <property type="match status" value="1"/>
</dbReference>
<sequence length="433" mass="45411">MEWVNTENVIAVGTFAVASSIAFGQWWYERMVPRRRRIGYRVQLDTAIGDDDGTGGGNTRLGLFDEADGMDEASVVLLRIENDGALSVSAGDYTSGGLHGMTATFDGREVHGVAVTVGPGSGALMSHFTPAHGLEYSGSSLRIPRVPLNKGAYFKLLVLLSGGTVGSQVTVSGGVQDGDVHPNESLTPDEKPPVFSRPARLTSMAFLVGIALPAGLIVTGGERPPPMGCATGSLEVTGSTAFAPVAEELAEAYMEQCPGSRITVAAHGSTTGLRELAVLVGRGAASGPRDVLQRRLLDGAFEPPASSRDCSRKDNPKASVIRCELDTTDQVIATVARTPGALGYSELRTTSTLEGVRRLSLDERRPSLDGAGHDAYPYREIEYAYTYGRPPADSPAAGFLAFATRGPGQDAVRTHGHPPCGTPEGLRVCGAAD</sequence>
<dbReference type="RefSeq" id="WP_203214883.1">
    <property type="nucleotide sequence ID" value="NZ_CP049945.1"/>
</dbReference>
<evidence type="ECO:0000313" key="5">
    <source>
        <dbReference type="Proteomes" id="UP000596311"/>
    </source>
</evidence>
<evidence type="ECO:0000313" key="4">
    <source>
        <dbReference type="EMBL" id="QRF03218.1"/>
    </source>
</evidence>